<dbReference type="PANTHER" id="PTHR30041">
    <property type="entry name" value="ARSENATE REDUCTASE"/>
    <property type="match status" value="1"/>
</dbReference>
<accession>A0A1E4TKS9</accession>
<dbReference type="PROSITE" id="PS51353">
    <property type="entry name" value="ARSC"/>
    <property type="match status" value="1"/>
</dbReference>
<evidence type="ECO:0000313" key="4">
    <source>
        <dbReference type="EMBL" id="ODV92342.1"/>
    </source>
</evidence>
<dbReference type="SUPFAM" id="SSF52833">
    <property type="entry name" value="Thioredoxin-like"/>
    <property type="match status" value="1"/>
</dbReference>
<dbReference type="InterPro" id="IPR006660">
    <property type="entry name" value="Arsenate_reductase-like"/>
</dbReference>
<dbReference type="CDD" id="cd03034">
    <property type="entry name" value="ArsC_ArsC"/>
    <property type="match status" value="1"/>
</dbReference>
<protein>
    <recommendedName>
        <fullName evidence="3">arsenate reductase (glutathione/glutaredoxin)</fullName>
        <ecNumber evidence="3">1.20.4.1</ecNumber>
    </recommendedName>
</protein>
<proteinExistence type="inferred from homology"/>
<gene>
    <name evidence="4" type="ORF">CANCADRAFT_928</name>
</gene>
<name>A0A1E4TKS9_9ASCO</name>
<dbReference type="EMBL" id="KV453841">
    <property type="protein sequence ID" value="ODV92342.1"/>
    <property type="molecule type" value="Genomic_DNA"/>
</dbReference>
<sequence length="117" mass="13041">MAAYTLIHNPKCGTSRTVLAILKENGHEVNVIEYLKEPPTETTYRDWIARLGGSPRVIIRSKEPLYKSLNLDDENTTDDQLISALVANPILFNRPLVISPSGVVKVCRPADTVRDLL</sequence>
<dbReference type="Gene3D" id="3.40.30.10">
    <property type="entry name" value="Glutaredoxin"/>
    <property type="match status" value="1"/>
</dbReference>
<dbReference type="GO" id="GO:0046685">
    <property type="term" value="P:response to arsenic-containing substance"/>
    <property type="evidence" value="ECO:0007669"/>
    <property type="project" value="TreeGrafter"/>
</dbReference>
<reference evidence="5" key="1">
    <citation type="submission" date="2016-02" db="EMBL/GenBank/DDBJ databases">
        <title>Comparative genomics of biotechnologically important yeasts.</title>
        <authorList>
            <consortium name="DOE Joint Genome Institute"/>
            <person name="Riley R."/>
            <person name="Haridas S."/>
            <person name="Wolfe K.H."/>
            <person name="Lopes M.R."/>
            <person name="Hittinger C.T."/>
            <person name="Goker M."/>
            <person name="Salamov A."/>
            <person name="Wisecaver J."/>
            <person name="Long T.M."/>
            <person name="Aerts A.L."/>
            <person name="Barry K."/>
            <person name="Choi C."/>
            <person name="Clum A."/>
            <person name="Coughlan A.Y."/>
            <person name="Deshpande S."/>
            <person name="Douglass A.P."/>
            <person name="Hanson S.J."/>
            <person name="Klenk H.-P."/>
            <person name="Labutti K."/>
            <person name="Lapidus A."/>
            <person name="Lindquist E."/>
            <person name="Lipzen A."/>
            <person name="Meier-Kolthoff J.P."/>
            <person name="Ohm R.A."/>
            <person name="Otillar R.P."/>
            <person name="Pangilinan J."/>
            <person name="Peng Y."/>
            <person name="Rokas A."/>
            <person name="Rosa C.A."/>
            <person name="Scheuner C."/>
            <person name="Sibirny A.A."/>
            <person name="Slot J.C."/>
            <person name="Stielow J.B."/>
            <person name="Sun H."/>
            <person name="Kurtzman C.P."/>
            <person name="Blackwell M."/>
            <person name="Jeffries T.W."/>
            <person name="Grigoriev I.V."/>
        </authorList>
    </citation>
    <scope>NUCLEOTIDE SEQUENCE [LARGE SCALE GENOMIC DNA]</scope>
    <source>
        <strain evidence="5">NRRL Y-17796</strain>
    </source>
</reference>
<dbReference type="PANTHER" id="PTHR30041:SF5">
    <property type="entry name" value="ARSENATE REDUCTASE-RELATED"/>
    <property type="match status" value="1"/>
</dbReference>
<keyword evidence="2" id="KW-0560">Oxidoreductase</keyword>
<dbReference type="InterPro" id="IPR006659">
    <property type="entry name" value="Arsenate_reductase"/>
</dbReference>
<keyword evidence="5" id="KW-1185">Reference proteome</keyword>
<evidence type="ECO:0000256" key="1">
    <source>
        <dbReference type="ARBA" id="ARBA00007198"/>
    </source>
</evidence>
<dbReference type="Pfam" id="PF03960">
    <property type="entry name" value="ArsC"/>
    <property type="match status" value="1"/>
</dbReference>
<dbReference type="Proteomes" id="UP000095023">
    <property type="component" value="Unassembled WGS sequence"/>
</dbReference>
<dbReference type="AlphaFoldDB" id="A0A1E4TKS9"/>
<dbReference type="OrthoDB" id="59229at2759"/>
<evidence type="ECO:0000313" key="5">
    <source>
        <dbReference type="Proteomes" id="UP000095023"/>
    </source>
</evidence>
<comment type="similarity">
    <text evidence="1">Belongs to the ArsC family.</text>
</comment>
<evidence type="ECO:0000256" key="3">
    <source>
        <dbReference type="ARBA" id="ARBA00038969"/>
    </source>
</evidence>
<dbReference type="NCBIfam" id="TIGR00014">
    <property type="entry name" value="arsC"/>
    <property type="match status" value="1"/>
</dbReference>
<dbReference type="GO" id="GO:0008794">
    <property type="term" value="F:arsenate reductase (glutaredoxin) activity"/>
    <property type="evidence" value="ECO:0007669"/>
    <property type="project" value="UniProtKB-EC"/>
</dbReference>
<organism evidence="4 5">
    <name type="scientific">Tortispora caseinolytica NRRL Y-17796</name>
    <dbReference type="NCBI Taxonomy" id="767744"/>
    <lineage>
        <taxon>Eukaryota</taxon>
        <taxon>Fungi</taxon>
        <taxon>Dikarya</taxon>
        <taxon>Ascomycota</taxon>
        <taxon>Saccharomycotina</taxon>
        <taxon>Trigonopsidomycetes</taxon>
        <taxon>Trigonopsidales</taxon>
        <taxon>Trigonopsidaceae</taxon>
        <taxon>Tortispora</taxon>
    </lineage>
</organism>
<dbReference type="InterPro" id="IPR036249">
    <property type="entry name" value="Thioredoxin-like_sf"/>
</dbReference>
<dbReference type="EC" id="1.20.4.1" evidence="3"/>
<evidence type="ECO:0000256" key="2">
    <source>
        <dbReference type="ARBA" id="ARBA00023002"/>
    </source>
</evidence>